<accession>A0A2S4VDA7</accession>
<keyword evidence="3" id="KW-1185">Reference proteome</keyword>
<organism evidence="2 3">
    <name type="scientific">Puccinia striiformis</name>
    <dbReference type="NCBI Taxonomy" id="27350"/>
    <lineage>
        <taxon>Eukaryota</taxon>
        <taxon>Fungi</taxon>
        <taxon>Dikarya</taxon>
        <taxon>Basidiomycota</taxon>
        <taxon>Pucciniomycotina</taxon>
        <taxon>Pucciniomycetes</taxon>
        <taxon>Pucciniales</taxon>
        <taxon>Pucciniaceae</taxon>
        <taxon>Puccinia</taxon>
    </lineage>
</organism>
<feature type="region of interest" description="Disordered" evidence="1">
    <location>
        <begin position="1"/>
        <end position="88"/>
    </location>
</feature>
<evidence type="ECO:0000313" key="3">
    <source>
        <dbReference type="Proteomes" id="UP000238274"/>
    </source>
</evidence>
<sequence>MAGKLDARAVVPLEVSAYPTTTDSFTGQPMKMPESTAPPSDGITDPNTVRPSADPREWPSDEQDTITPEKTPAPEDPIGHPNPHEGSD</sequence>
<dbReference type="AlphaFoldDB" id="A0A2S4VDA7"/>
<reference evidence="3" key="3">
    <citation type="journal article" date="2018" name="Mol. Plant Microbe Interact.">
        <title>Genome sequence resources for the wheat stripe rust pathogen (Puccinia striiformis f. sp. tritici) and the barley stripe rust pathogen (Puccinia striiformis f. sp. hordei).</title>
        <authorList>
            <person name="Xia C."/>
            <person name="Wang M."/>
            <person name="Yin C."/>
            <person name="Cornejo O.E."/>
            <person name="Hulbert S.H."/>
            <person name="Chen X."/>
        </authorList>
    </citation>
    <scope>NUCLEOTIDE SEQUENCE [LARGE SCALE GENOMIC DNA]</scope>
    <source>
        <strain evidence="3">93TX-2</strain>
    </source>
</reference>
<dbReference type="VEuPathDB" id="FungiDB:PSTT_11468"/>
<gene>
    <name evidence="2" type="ORF">PSHT_09921</name>
</gene>
<feature type="compositionally biased region" description="Polar residues" evidence="1">
    <location>
        <begin position="18"/>
        <end position="27"/>
    </location>
</feature>
<reference evidence="3" key="2">
    <citation type="journal article" date="2018" name="BMC Genomics">
        <title>Genomic insights into host adaptation between the wheat stripe rust pathogen (Puccinia striiformis f. sp. tritici) and the barley stripe rust pathogen (Puccinia striiformis f. sp. hordei).</title>
        <authorList>
            <person name="Xia C."/>
            <person name="Wang M."/>
            <person name="Yin C."/>
            <person name="Cornejo O.E."/>
            <person name="Hulbert S.H."/>
            <person name="Chen X."/>
        </authorList>
    </citation>
    <scope>NUCLEOTIDE SEQUENCE [LARGE SCALE GENOMIC DNA]</scope>
    <source>
        <strain evidence="3">93TX-2</strain>
    </source>
</reference>
<protein>
    <submittedName>
        <fullName evidence="2">Uncharacterized protein</fullName>
    </submittedName>
</protein>
<dbReference type="VEuPathDB" id="FungiDB:PSHT_09921"/>
<reference evidence="2 3" key="1">
    <citation type="submission" date="2017-12" db="EMBL/GenBank/DDBJ databases">
        <title>Gene loss provides genomic basis for host adaptation in cereal stripe rust fungi.</title>
        <authorList>
            <person name="Xia C."/>
        </authorList>
    </citation>
    <scope>NUCLEOTIDE SEQUENCE [LARGE SCALE GENOMIC DNA]</scope>
    <source>
        <strain evidence="2 3">93TX-2</strain>
    </source>
</reference>
<proteinExistence type="predicted"/>
<evidence type="ECO:0000256" key="1">
    <source>
        <dbReference type="SAM" id="MobiDB-lite"/>
    </source>
</evidence>
<dbReference type="EMBL" id="PKSM01000146">
    <property type="protein sequence ID" value="POW07509.1"/>
    <property type="molecule type" value="Genomic_DNA"/>
</dbReference>
<evidence type="ECO:0000313" key="2">
    <source>
        <dbReference type="EMBL" id="POW07509.1"/>
    </source>
</evidence>
<comment type="caution">
    <text evidence="2">The sequence shown here is derived from an EMBL/GenBank/DDBJ whole genome shotgun (WGS) entry which is preliminary data.</text>
</comment>
<name>A0A2S4VDA7_9BASI</name>
<dbReference type="Proteomes" id="UP000238274">
    <property type="component" value="Unassembled WGS sequence"/>
</dbReference>